<dbReference type="Proteomes" id="UP001283361">
    <property type="component" value="Unassembled WGS sequence"/>
</dbReference>
<gene>
    <name evidence="1" type="ORF">RRG08_012997</name>
</gene>
<sequence length="144" mass="16603">MRNEEASNVCDTALKSTVTECDKTKRRILMDYNRTALYDVVRHEPLIVPQEVLRRCGDFRQELNDKLDCQSCEFLRNETSISHKPRRLIKAANAACRGGFRSLGREMERPRHGALTAIDNRQENRKDAAKPAFLSSRVHVARVY</sequence>
<comment type="caution">
    <text evidence="1">The sequence shown here is derived from an EMBL/GenBank/DDBJ whole genome shotgun (WGS) entry which is preliminary data.</text>
</comment>
<proteinExistence type="predicted"/>
<dbReference type="AlphaFoldDB" id="A0AAE1DPV8"/>
<accession>A0AAE1DPV8</accession>
<evidence type="ECO:0000313" key="1">
    <source>
        <dbReference type="EMBL" id="KAK3778726.1"/>
    </source>
</evidence>
<protein>
    <submittedName>
        <fullName evidence="1">Uncharacterized protein</fullName>
    </submittedName>
</protein>
<evidence type="ECO:0000313" key="2">
    <source>
        <dbReference type="Proteomes" id="UP001283361"/>
    </source>
</evidence>
<name>A0AAE1DPV8_9GAST</name>
<keyword evidence="2" id="KW-1185">Reference proteome</keyword>
<dbReference type="EMBL" id="JAWDGP010002895">
    <property type="protein sequence ID" value="KAK3778726.1"/>
    <property type="molecule type" value="Genomic_DNA"/>
</dbReference>
<reference evidence="1" key="1">
    <citation type="journal article" date="2023" name="G3 (Bethesda)">
        <title>A reference genome for the long-term kleptoplast-retaining sea slug Elysia crispata morphotype clarki.</title>
        <authorList>
            <person name="Eastman K.E."/>
            <person name="Pendleton A.L."/>
            <person name="Shaikh M.A."/>
            <person name="Suttiyut T."/>
            <person name="Ogas R."/>
            <person name="Tomko P."/>
            <person name="Gavelis G."/>
            <person name="Widhalm J.R."/>
            <person name="Wisecaver J.H."/>
        </authorList>
    </citation>
    <scope>NUCLEOTIDE SEQUENCE</scope>
    <source>
        <strain evidence="1">ECLA1</strain>
    </source>
</reference>
<organism evidence="1 2">
    <name type="scientific">Elysia crispata</name>
    <name type="common">lettuce slug</name>
    <dbReference type="NCBI Taxonomy" id="231223"/>
    <lineage>
        <taxon>Eukaryota</taxon>
        <taxon>Metazoa</taxon>
        <taxon>Spiralia</taxon>
        <taxon>Lophotrochozoa</taxon>
        <taxon>Mollusca</taxon>
        <taxon>Gastropoda</taxon>
        <taxon>Heterobranchia</taxon>
        <taxon>Euthyneura</taxon>
        <taxon>Panpulmonata</taxon>
        <taxon>Sacoglossa</taxon>
        <taxon>Placobranchoidea</taxon>
        <taxon>Plakobranchidae</taxon>
        <taxon>Elysia</taxon>
    </lineage>
</organism>